<feature type="compositionally biased region" description="Polar residues" evidence="2">
    <location>
        <begin position="617"/>
        <end position="628"/>
    </location>
</feature>
<evidence type="ECO:0000313" key="3">
    <source>
        <dbReference type="EMBL" id="KAL0059578.1"/>
    </source>
</evidence>
<accession>A0ABR2ZE42</accession>
<proteinExistence type="predicted"/>
<organism evidence="3 4">
    <name type="scientific">Marasmius tenuissimus</name>
    <dbReference type="NCBI Taxonomy" id="585030"/>
    <lineage>
        <taxon>Eukaryota</taxon>
        <taxon>Fungi</taxon>
        <taxon>Dikarya</taxon>
        <taxon>Basidiomycota</taxon>
        <taxon>Agaricomycotina</taxon>
        <taxon>Agaricomycetes</taxon>
        <taxon>Agaricomycetidae</taxon>
        <taxon>Agaricales</taxon>
        <taxon>Marasmiineae</taxon>
        <taxon>Marasmiaceae</taxon>
        <taxon>Marasmius</taxon>
    </lineage>
</organism>
<feature type="region of interest" description="Disordered" evidence="2">
    <location>
        <begin position="169"/>
        <end position="217"/>
    </location>
</feature>
<feature type="coiled-coil region" evidence="1">
    <location>
        <begin position="109"/>
        <end position="157"/>
    </location>
</feature>
<feature type="compositionally biased region" description="Basic and acidic residues" evidence="2">
    <location>
        <begin position="171"/>
        <end position="185"/>
    </location>
</feature>
<evidence type="ECO:0000256" key="2">
    <source>
        <dbReference type="SAM" id="MobiDB-lite"/>
    </source>
</evidence>
<feature type="region of interest" description="Disordered" evidence="2">
    <location>
        <begin position="1"/>
        <end position="44"/>
    </location>
</feature>
<keyword evidence="4" id="KW-1185">Reference proteome</keyword>
<reference evidence="3 4" key="1">
    <citation type="submission" date="2024-05" db="EMBL/GenBank/DDBJ databases">
        <title>A draft genome resource for the thread blight pathogen Marasmius tenuissimus strain MS-2.</title>
        <authorList>
            <person name="Yulfo-Soto G.E."/>
            <person name="Baruah I.K."/>
            <person name="Amoako-Attah I."/>
            <person name="Bukari Y."/>
            <person name="Meinhardt L.W."/>
            <person name="Bailey B.A."/>
            <person name="Cohen S.P."/>
        </authorList>
    </citation>
    <scope>NUCLEOTIDE SEQUENCE [LARGE SCALE GENOMIC DNA]</scope>
    <source>
        <strain evidence="3 4">MS-2</strain>
    </source>
</reference>
<sequence length="628" mass="68149">MSDPISRTMHARNTSFIDRRSPPPRGRGPSSQGGGDNLNSARSESGLKEAKWGFNPLFGQMVHTYACDICKAFLRHTSDGAVDDAEDFKNATQDREDHILTKSGFPSHCREMETEVARLKSEIRHLSDQLEGRKQAYHELKRDYDDLNHSYESARTEIGDMGKQIAELTEASERGPKRRRTDAPRHSGAPTADGTAMVVDDEGGPPAPPSGAANSTITAPMVSQLSPMTVDRFTEMTGTWDVPVTIGEAQALMSAVRKAENAGEEQPCYHAFKNLRKAHSGSLQVKASDRSELDWFLIRNYWVPDGYKNPRKPAEVPNTAAVPSTNGTVEPLSSLTNADAVPSTLGKLNPRKGKAKNNSKPPNSTPVPTFNKNAPLNEMLVCVSNEVAAGHIRAGIVAYPDGSISIRSVRGMRLCYQRSPPSQHGISPAHRHLFVSSFVEMVLTPSLYRDHVDQNPLPATVPPLKQYPKVDVNVNAHDLAEFMRNQGVTVAEVEDAALWAVHWLKSVNYAQFESRLAIRDLRRKLYELMSSHGVPAGLDDNSYYPNGHTVTRPSIILQEIPGQVEFTDEAVAGTSGSSRTPPVEVSDTAITCSSGDTATTSDTGVGDVGMVDGTQPVAGTSGSTTSAD</sequence>
<feature type="region of interest" description="Disordered" evidence="2">
    <location>
        <begin position="314"/>
        <end position="369"/>
    </location>
</feature>
<keyword evidence="1" id="KW-0175">Coiled coil</keyword>
<dbReference type="Gene3D" id="1.20.5.4090">
    <property type="match status" value="1"/>
</dbReference>
<name>A0ABR2ZE42_9AGAR</name>
<protein>
    <submittedName>
        <fullName evidence="3">Uncharacterized protein</fullName>
    </submittedName>
</protein>
<evidence type="ECO:0000256" key="1">
    <source>
        <dbReference type="SAM" id="Coils"/>
    </source>
</evidence>
<evidence type="ECO:0000313" key="4">
    <source>
        <dbReference type="Proteomes" id="UP001437256"/>
    </source>
</evidence>
<feature type="region of interest" description="Disordered" evidence="2">
    <location>
        <begin position="572"/>
        <end position="628"/>
    </location>
</feature>
<dbReference type="EMBL" id="JBBXMP010000217">
    <property type="protein sequence ID" value="KAL0059578.1"/>
    <property type="molecule type" value="Genomic_DNA"/>
</dbReference>
<dbReference type="Proteomes" id="UP001437256">
    <property type="component" value="Unassembled WGS sequence"/>
</dbReference>
<feature type="compositionally biased region" description="Polar residues" evidence="2">
    <location>
        <begin position="358"/>
        <end position="369"/>
    </location>
</feature>
<feature type="compositionally biased region" description="Low complexity" evidence="2">
    <location>
        <begin position="593"/>
        <end position="614"/>
    </location>
</feature>
<feature type="compositionally biased region" description="Polar residues" evidence="2">
    <location>
        <begin position="321"/>
        <end position="337"/>
    </location>
</feature>
<gene>
    <name evidence="3" type="ORF">AAF712_013669</name>
</gene>
<comment type="caution">
    <text evidence="3">The sequence shown here is derived from an EMBL/GenBank/DDBJ whole genome shotgun (WGS) entry which is preliminary data.</text>
</comment>